<dbReference type="EMBL" id="DXHU01000022">
    <property type="protein sequence ID" value="HIV99266.1"/>
    <property type="molecule type" value="Genomic_DNA"/>
</dbReference>
<gene>
    <name evidence="2" type="ORF">IAB12_05785</name>
</gene>
<evidence type="ECO:0000256" key="1">
    <source>
        <dbReference type="SAM" id="SignalP"/>
    </source>
</evidence>
<name>A0A9D1PVA0_9SPIO</name>
<keyword evidence="1" id="KW-0732">Signal</keyword>
<comment type="caution">
    <text evidence="2">The sequence shown here is derived from an EMBL/GenBank/DDBJ whole genome shotgun (WGS) entry which is preliminary data.</text>
</comment>
<dbReference type="AlphaFoldDB" id="A0A9D1PVA0"/>
<protein>
    <recommendedName>
        <fullName evidence="4">Fibronectin type-III domain-containing protein</fullName>
    </recommendedName>
</protein>
<evidence type="ECO:0008006" key="4">
    <source>
        <dbReference type="Google" id="ProtNLM"/>
    </source>
</evidence>
<dbReference type="Proteomes" id="UP000823936">
    <property type="component" value="Unassembled WGS sequence"/>
</dbReference>
<feature type="chain" id="PRO_5039572190" description="Fibronectin type-III domain-containing protein" evidence="1">
    <location>
        <begin position="21"/>
        <end position="333"/>
    </location>
</feature>
<sequence length="333" mass="36600">MKKILLTLSVLLFSVVALFAAQEMNVTWQWLLDDPEVQYYRYQLDGTLDDGWTVVSADISEYTATGLDPYSDHTLYLERSYDAINWSETASSTAEALLVLPVEEEVVPAEEEAPAQQETAAPVITPAEETAVLEPAALDPVAVADEDESRFAFSLLMKGSMLLPVDYENFKFDPYVGATLSFDFANIITVGDNFGFGLRWDIEGNLVNVIAVKDLFTSAKEFFDIDNYDASLMTALMFTADVRAGFFNLNLGVGGGAGMYNGEKEGTIGQDYKLKDFKIGDATFQSAAFVQGALGMRFYMGSCFSLGLEGVYRFMLPSMTHVVDAGLVMGFTF</sequence>
<reference evidence="2" key="1">
    <citation type="journal article" date="2021" name="PeerJ">
        <title>Extensive microbial diversity within the chicken gut microbiome revealed by metagenomics and culture.</title>
        <authorList>
            <person name="Gilroy R."/>
            <person name="Ravi A."/>
            <person name="Getino M."/>
            <person name="Pursley I."/>
            <person name="Horton D.L."/>
            <person name="Alikhan N.F."/>
            <person name="Baker D."/>
            <person name="Gharbi K."/>
            <person name="Hall N."/>
            <person name="Watson M."/>
            <person name="Adriaenssens E.M."/>
            <person name="Foster-Nyarko E."/>
            <person name="Jarju S."/>
            <person name="Secka A."/>
            <person name="Antonio M."/>
            <person name="Oren A."/>
            <person name="Chaudhuri R.R."/>
            <person name="La Ragione R."/>
            <person name="Hildebrand F."/>
            <person name="Pallen M.J."/>
        </authorList>
    </citation>
    <scope>NUCLEOTIDE SEQUENCE</scope>
    <source>
        <strain evidence="2">Gambia11-129</strain>
    </source>
</reference>
<evidence type="ECO:0000313" key="3">
    <source>
        <dbReference type="Proteomes" id="UP000823936"/>
    </source>
</evidence>
<evidence type="ECO:0000313" key="2">
    <source>
        <dbReference type="EMBL" id="HIV99266.1"/>
    </source>
</evidence>
<proteinExistence type="predicted"/>
<organism evidence="2 3">
    <name type="scientific">Candidatus Ornithospirochaeta avicola</name>
    <dbReference type="NCBI Taxonomy" id="2840896"/>
    <lineage>
        <taxon>Bacteria</taxon>
        <taxon>Pseudomonadati</taxon>
        <taxon>Spirochaetota</taxon>
        <taxon>Spirochaetia</taxon>
        <taxon>Spirochaetales</taxon>
        <taxon>Spirochaetaceae</taxon>
        <taxon>Spirochaetaceae incertae sedis</taxon>
        <taxon>Candidatus Ornithospirochaeta</taxon>
    </lineage>
</organism>
<reference evidence="2" key="2">
    <citation type="submission" date="2021-04" db="EMBL/GenBank/DDBJ databases">
        <authorList>
            <person name="Gilroy R."/>
        </authorList>
    </citation>
    <scope>NUCLEOTIDE SEQUENCE</scope>
    <source>
        <strain evidence="2">Gambia11-129</strain>
    </source>
</reference>
<feature type="signal peptide" evidence="1">
    <location>
        <begin position="1"/>
        <end position="20"/>
    </location>
</feature>
<accession>A0A9D1PVA0</accession>